<dbReference type="Proteomes" id="UP000232875">
    <property type="component" value="Unassembled WGS sequence"/>
</dbReference>
<evidence type="ECO:0000256" key="5">
    <source>
        <dbReference type="ARBA" id="ARBA00022603"/>
    </source>
</evidence>
<dbReference type="InterPro" id="IPR016651">
    <property type="entry name" value="LCMT1"/>
</dbReference>
<gene>
    <name evidence="11" type="primary">PPM1</name>
    <name evidence="11" type="ORF">MVES_001029</name>
</gene>
<dbReference type="STRING" id="2020962.A0A2N1JF77"/>
<feature type="binding site" evidence="9">
    <location>
        <position position="89"/>
    </location>
    <ligand>
        <name>S-adenosyl-L-methionine</name>
        <dbReference type="ChEBI" id="CHEBI:59789"/>
    </ligand>
</feature>
<dbReference type="EMBL" id="KZ454988">
    <property type="protein sequence ID" value="PKI85202.1"/>
    <property type="molecule type" value="Genomic_DNA"/>
</dbReference>
<evidence type="ECO:0000256" key="8">
    <source>
        <dbReference type="PIRNR" id="PIRNR016305"/>
    </source>
</evidence>
<accession>A0A2N1JF77</accession>
<dbReference type="Pfam" id="PF04072">
    <property type="entry name" value="LCM"/>
    <property type="match status" value="1"/>
</dbReference>
<feature type="binding site" evidence="9">
    <location>
        <position position="124"/>
    </location>
    <ligand>
        <name>S-adenosyl-L-methionine</name>
        <dbReference type="ChEBI" id="CHEBI:59789"/>
    </ligand>
</feature>
<reference evidence="11 12" key="1">
    <citation type="submission" date="2017-10" db="EMBL/GenBank/DDBJ databases">
        <title>A novel species of cold-tolerant Malassezia isolated from bats.</title>
        <authorList>
            <person name="Lorch J.M."/>
            <person name="Palmer J.M."/>
            <person name="Vanderwolf K.J."/>
            <person name="Schmidt K.Z."/>
            <person name="Verant M.L."/>
            <person name="Weller T.J."/>
            <person name="Blehert D.S."/>
        </authorList>
    </citation>
    <scope>NUCLEOTIDE SEQUENCE [LARGE SCALE GENOMIC DNA]</scope>
    <source>
        <strain evidence="11 12">NWHC:44797-103</strain>
    </source>
</reference>
<dbReference type="GO" id="GO:0018423">
    <property type="term" value="F:protein C-terminal leucine carboxyl O-methyltransferase activity"/>
    <property type="evidence" value="ECO:0007669"/>
    <property type="project" value="UniProtKB-EC"/>
</dbReference>
<dbReference type="PANTHER" id="PTHR13600:SF21">
    <property type="entry name" value="LEUCINE CARBOXYL METHYLTRANSFERASE 1"/>
    <property type="match status" value="1"/>
</dbReference>
<comment type="catalytic activity">
    <reaction evidence="1 8">
        <text>[phosphatase 2A protein]-C-terminal L-leucine + S-adenosyl-L-methionine = [phosphatase 2A protein]-C-terminal L-leucine methyl ester + S-adenosyl-L-homocysteine</text>
        <dbReference type="Rhea" id="RHEA:48544"/>
        <dbReference type="Rhea" id="RHEA-COMP:12134"/>
        <dbReference type="Rhea" id="RHEA-COMP:12135"/>
        <dbReference type="ChEBI" id="CHEBI:57856"/>
        <dbReference type="ChEBI" id="CHEBI:59789"/>
        <dbReference type="ChEBI" id="CHEBI:90516"/>
        <dbReference type="ChEBI" id="CHEBI:90517"/>
        <dbReference type="EC" id="2.1.1.233"/>
    </reaction>
</comment>
<dbReference type="SUPFAM" id="SSF53335">
    <property type="entry name" value="S-adenosyl-L-methionine-dependent methyltransferases"/>
    <property type="match status" value="1"/>
</dbReference>
<feature type="region of interest" description="Disordered" evidence="10">
    <location>
        <begin position="1"/>
        <end position="35"/>
    </location>
</feature>
<evidence type="ECO:0000256" key="7">
    <source>
        <dbReference type="ARBA" id="ARBA00022691"/>
    </source>
</evidence>
<evidence type="ECO:0000256" key="3">
    <source>
        <dbReference type="ARBA" id="ARBA00012834"/>
    </source>
</evidence>
<dbReference type="Gene3D" id="3.40.50.150">
    <property type="entry name" value="Vaccinia Virus protein VP39"/>
    <property type="match status" value="1"/>
</dbReference>
<evidence type="ECO:0000256" key="6">
    <source>
        <dbReference type="ARBA" id="ARBA00022679"/>
    </source>
</evidence>
<keyword evidence="6 8" id="KW-0808">Transferase</keyword>
<keyword evidence="5 8" id="KW-0489">Methyltransferase</keyword>
<dbReference type="PANTHER" id="PTHR13600">
    <property type="entry name" value="LEUCINE CARBOXYL METHYLTRANSFERASE"/>
    <property type="match status" value="1"/>
</dbReference>
<protein>
    <recommendedName>
        <fullName evidence="4 8">Leucine carboxyl methyltransferase 1</fullName>
        <ecNumber evidence="3 8">2.1.1.233</ecNumber>
    </recommendedName>
</protein>
<evidence type="ECO:0000313" key="12">
    <source>
        <dbReference type="Proteomes" id="UP000232875"/>
    </source>
</evidence>
<dbReference type="GeneID" id="80900601"/>
<evidence type="ECO:0000256" key="1">
    <source>
        <dbReference type="ARBA" id="ARBA00000724"/>
    </source>
</evidence>
<feature type="binding site" evidence="9">
    <location>
        <position position="232"/>
    </location>
    <ligand>
        <name>S-adenosyl-L-methionine</name>
        <dbReference type="ChEBI" id="CHEBI:59789"/>
    </ligand>
</feature>
<evidence type="ECO:0000313" key="11">
    <source>
        <dbReference type="EMBL" id="PKI85202.1"/>
    </source>
</evidence>
<feature type="compositionally biased region" description="Basic and acidic residues" evidence="10">
    <location>
        <begin position="22"/>
        <end position="35"/>
    </location>
</feature>
<organism evidence="11 12">
    <name type="scientific">Malassezia vespertilionis</name>
    <dbReference type="NCBI Taxonomy" id="2020962"/>
    <lineage>
        <taxon>Eukaryota</taxon>
        <taxon>Fungi</taxon>
        <taxon>Dikarya</taxon>
        <taxon>Basidiomycota</taxon>
        <taxon>Ustilaginomycotina</taxon>
        <taxon>Malasseziomycetes</taxon>
        <taxon>Malasseziales</taxon>
        <taxon>Malasseziaceae</taxon>
        <taxon>Malassezia</taxon>
    </lineage>
</organism>
<dbReference type="EC" id="2.1.1.233" evidence="3 8"/>
<evidence type="ECO:0000256" key="9">
    <source>
        <dbReference type="PIRSR" id="PIRSR016305-1"/>
    </source>
</evidence>
<dbReference type="InterPro" id="IPR029063">
    <property type="entry name" value="SAM-dependent_MTases_sf"/>
</dbReference>
<evidence type="ECO:0000256" key="2">
    <source>
        <dbReference type="ARBA" id="ARBA00010703"/>
    </source>
</evidence>
<dbReference type="GO" id="GO:0032259">
    <property type="term" value="P:methylation"/>
    <property type="evidence" value="ECO:0007669"/>
    <property type="project" value="UniProtKB-KW"/>
</dbReference>
<name>A0A2N1JF77_9BASI</name>
<dbReference type="OrthoDB" id="203237at2759"/>
<sequence>MERRGDVPPRLSLGTPFRRKERSGLREEASTRTSEDAAVRATDADALLSRLSAVNAGYLDPDPYVALLAQGFDTNVRRPLLINIGTALRSHQVDARVSNFLRTGSITGPPMASTHTAFQIVSLGAGSDTRFWRMGDVSMHPDALWSRVSHYIEIDYPEIASHKVHSIHTQPMLHTALQEIVLEEHGLASARYTLLGEELSALVPPEGSGSTRALDSLFAKLDPSLPTLLLWECVLAYLEPCTANRILTTLCARLPNVAIVSYDMCVAGDTHAPNAPPDRFGKVMLQNLAARNLGLAGARAYTTPEAYKHRFHTLLSSTAGAHGPCEMRSEAYTLQHAWRTLPRAEQERLSRLEGLDEVEELEMLLGHYCMCFAQRSACD</sequence>
<comment type="function">
    <text evidence="8">Methylates the carboxyl group of the C-terminal leucine residue of protein phosphatase 2A catalytic subunits to form alpha-leucine ester residues.</text>
</comment>
<dbReference type="PIRSF" id="PIRSF016305">
    <property type="entry name" value="LCM_mtfrase"/>
    <property type="match status" value="1"/>
</dbReference>
<proteinExistence type="inferred from homology"/>
<comment type="similarity">
    <text evidence="2 8">Belongs to the methyltransferase superfamily. LCMT family.</text>
</comment>
<evidence type="ECO:0000256" key="4">
    <source>
        <dbReference type="ARBA" id="ARBA00017497"/>
    </source>
</evidence>
<dbReference type="AlphaFoldDB" id="A0A2N1JF77"/>
<keyword evidence="7 8" id="KW-0949">S-adenosyl-L-methionine</keyword>
<dbReference type="InterPro" id="IPR007213">
    <property type="entry name" value="Ppm1/Ppm2/Tcmp"/>
</dbReference>
<evidence type="ECO:0000256" key="10">
    <source>
        <dbReference type="SAM" id="MobiDB-lite"/>
    </source>
</evidence>
<keyword evidence="12" id="KW-1185">Reference proteome</keyword>
<dbReference type="RefSeq" id="XP_056061922.1">
    <property type="nucleotide sequence ID" value="XM_056205947.1"/>
</dbReference>